<protein>
    <submittedName>
        <fullName evidence="1">Hydrolase 4 domain-containing protein</fullName>
    </submittedName>
</protein>
<dbReference type="EMBL" id="CM039173">
    <property type="protein sequence ID" value="KAH9767907.1"/>
    <property type="molecule type" value="Genomic_DNA"/>
</dbReference>
<organism evidence="1 2">
    <name type="scientific">Citrus sinensis</name>
    <name type="common">Sweet orange</name>
    <name type="synonym">Citrus aurantium var. sinensis</name>
    <dbReference type="NCBI Taxonomy" id="2711"/>
    <lineage>
        <taxon>Eukaryota</taxon>
        <taxon>Viridiplantae</taxon>
        <taxon>Streptophyta</taxon>
        <taxon>Embryophyta</taxon>
        <taxon>Tracheophyta</taxon>
        <taxon>Spermatophyta</taxon>
        <taxon>Magnoliopsida</taxon>
        <taxon>eudicotyledons</taxon>
        <taxon>Gunneridae</taxon>
        <taxon>Pentapetalae</taxon>
        <taxon>rosids</taxon>
        <taxon>malvids</taxon>
        <taxon>Sapindales</taxon>
        <taxon>Rutaceae</taxon>
        <taxon>Aurantioideae</taxon>
        <taxon>Citrus</taxon>
    </lineage>
</organism>
<gene>
    <name evidence="1" type="ORF">KPL71_011455</name>
</gene>
<evidence type="ECO:0000313" key="2">
    <source>
        <dbReference type="Proteomes" id="UP000829398"/>
    </source>
</evidence>
<keyword evidence="2" id="KW-1185">Reference proteome</keyword>
<comment type="caution">
    <text evidence="1">The sequence shown here is derived from an EMBL/GenBank/DDBJ whole genome shotgun (WGS) entry which is preliminary data.</text>
</comment>
<name>A0ACB8L3B4_CITSI</name>
<evidence type="ECO:0000313" key="1">
    <source>
        <dbReference type="EMBL" id="KAH9767907.1"/>
    </source>
</evidence>
<dbReference type="Proteomes" id="UP000829398">
    <property type="component" value="Chromosome 4"/>
</dbReference>
<proteinExistence type="predicted"/>
<sequence>MECSIGMNSTAIRLANEGYACYGIDYQGHGKSAGLSGYIDNFDDLVDDCFNHFTSICEKEENKEKMRYLLGESMGGAMVLLLHRKKPDYFDGAVLVAPMCKIAENVKPHPLVISVLTKLCKFIPTWKIIPSQDIVDVAFKLPEKRKEIRANPYCYKGRPRLKTGYELMRVSMDLENRLDEVSIPFIVLHGEEDKVTDKAVSVQLFKVASSSDKTMKLYEGMWHGLLYGEPEENTQIVFRDILNWLDERVATGNSRIEMELKHNNDDLISLK</sequence>
<reference evidence="2" key="1">
    <citation type="journal article" date="2023" name="Hortic. Res.">
        <title>A chromosome-level phased genome enabling allele-level studies in sweet orange: a case study on citrus Huanglongbing tolerance.</title>
        <authorList>
            <person name="Wu B."/>
            <person name="Yu Q."/>
            <person name="Deng Z."/>
            <person name="Duan Y."/>
            <person name="Luo F."/>
            <person name="Gmitter F. Jr."/>
        </authorList>
    </citation>
    <scope>NUCLEOTIDE SEQUENCE [LARGE SCALE GENOMIC DNA]</scope>
    <source>
        <strain evidence="2">cv. Valencia</strain>
    </source>
</reference>
<accession>A0ACB8L3B4</accession>
<keyword evidence="1" id="KW-0378">Hydrolase</keyword>